<gene>
    <name evidence="2" type="ORF">LDC_03522</name>
</gene>
<organism evidence="2">
    <name type="scientific">uncultured microorganism</name>
    <dbReference type="NCBI Taxonomy" id="358574"/>
    <lineage>
        <taxon>unclassified sequences</taxon>
        <taxon>environmental samples</taxon>
    </lineage>
</organism>
<dbReference type="NCBIfam" id="TIGR03696">
    <property type="entry name" value="Rhs_assc_core"/>
    <property type="match status" value="1"/>
</dbReference>
<dbReference type="AlphaFoldDB" id="F8UI55"/>
<protein>
    <submittedName>
        <fullName evidence="2">Repeat-associated core domain protein</fullName>
    </submittedName>
</protein>
<reference evidence="2" key="1">
    <citation type="submission" date="2011-04" db="EMBL/GenBank/DDBJ databases">
        <title>Taxonomic and functional metagenomic profiling of the microbial community in the anoxic sediment of a brackish shallow lake (Laguna de Carrizo Central Spain).</title>
        <authorList>
            <consortium name="CONSOLIDER consortium CSD2007-00005"/>
            <person name="Guazzaroni M.-E."/>
            <person name="Richter M."/>
            <person name="Garcia-Salamanca A."/>
            <person name="Yarza P."/>
            <person name="Ferrer M."/>
        </authorList>
    </citation>
    <scope>NUCLEOTIDE SEQUENCE</scope>
</reference>
<feature type="compositionally biased region" description="Basic and acidic residues" evidence="1">
    <location>
        <begin position="237"/>
        <end position="254"/>
    </location>
</feature>
<dbReference type="Gene3D" id="2.180.10.10">
    <property type="entry name" value="RHS repeat-associated core"/>
    <property type="match status" value="1"/>
</dbReference>
<accession>F8UI55</accession>
<dbReference type="InterPro" id="IPR022385">
    <property type="entry name" value="Rhs_assc_core"/>
</dbReference>
<evidence type="ECO:0000256" key="1">
    <source>
        <dbReference type="SAM" id="MobiDB-lite"/>
    </source>
</evidence>
<name>F8UI55_9ZZZZ</name>
<dbReference type="EMBL" id="JF805324">
    <property type="protein sequence ID" value="AEI30712.1"/>
    <property type="molecule type" value="Genomic_DNA"/>
</dbReference>
<dbReference type="PANTHER" id="PTHR32305">
    <property type="match status" value="1"/>
</dbReference>
<dbReference type="InterPro" id="IPR050708">
    <property type="entry name" value="T6SS_VgrG/RHS"/>
</dbReference>
<feature type="region of interest" description="Disordered" evidence="1">
    <location>
        <begin position="226"/>
        <end position="254"/>
    </location>
</feature>
<dbReference type="PANTHER" id="PTHR32305:SF17">
    <property type="entry name" value="TRNA NUCLEASE WAPA"/>
    <property type="match status" value="1"/>
</dbReference>
<sequence length="254" mass="27821">RFTGKERDAETGLDYFLARYYSAAQGRFTSPDEWAAGIVDPFTGGQVGQPGPLPYADITDPQTLNKYAYVRNNPLRYTDPDGHSDLEYDGRTRTLTLYSGGGEEIGSWHASNNVDSRASLGKIPEGTYPFLDASAPHMHGSAKDAHDSHLKDSDKGEFGPGGIFRIEAFKGPDGKMHEGVGVHSGREGMTDLAGRTGADYATQGCVRTCTPAMKAIIQTAKTDPLKTLRVRNNMPAKQERPRVPKRREDDQDEK</sequence>
<proteinExistence type="predicted"/>
<feature type="non-terminal residue" evidence="2">
    <location>
        <position position="1"/>
    </location>
</feature>
<evidence type="ECO:0000313" key="2">
    <source>
        <dbReference type="EMBL" id="AEI30712.1"/>
    </source>
</evidence>